<sequence>MSDVYAFRRAVVLLHYKQHPLSGDAGDLDIFWRTLFCTGLSDEQLASFWTAEDVRLLRVYHPDRLAAILAACMQQLDAFLALSCGAAAEDAAGSPIDGDVAAVRVEGTLSYMQPRPPPPPPRGGGGRRAGRPLDPCAAANALRLIGGALPYCLEDIDELTALLREDAAASGERNIAIISQRTRELMDVANRTESPFAADFAYHFFFRGDACVLAEDCPPSLSPPPGTQLVQLLLKLLFMPGVMTAAAPCRETQPRQDPRAIAEAAVNAELQLLLRRGCVPPALLLSLLRGAAPGGVQGRLANTQNDSGGSNSVLLGGSCSRAAPALSLGSDYHAIILRTLLLLLSGPIYTSAAEAAPATAAGAEAGKRSCSKQRREATIALMSNELFNGEKQPLAALLCAALLYAVRFYAKKSLLTPRLTAVFSRGSRFSATQVAVLGHALAILAMGVYSGPTLPCCDPQLQGPPEERASNVFFSLLKAALGDAEPHVPVDGAKATSQDSSILLPAQSRSDELDPSCYARALVEGMLTLLENPLTASAGDAAMVKIPCAPLVLHLLLWAVQQSSLALDILARRPHSFMALLHSLLVSSGVSASRFGEGQLSLLCLLILLRQPSFLETLATPLPSLAAGATATEVRQFMRVLRAAMPMLPQSIRIAAGDDREGSCDGGKGLDTLCVHTYGNLLVLAMCYVLSPASPRWFRPLYSSAVEVLCTLQTAFTQNTLASSVCLRRRVLNEHVAVELVSSLAHLSSPRVLRLGGKEAQRACLQMIRLLLETIRSAIGPAQETDGSWCSAARRVGAMEGTELVALLWSLAVGESLFALARLTSTAAGEPGVGAAPATESNDVVLEDSLSLANPFTAPRGGAGEAAPPKTTASGAAPAALREFALQLSHCGEFNELHRIAAAVRVALSEAQERPAALSLPAAGSGELASCDSTMAASAASHPPPMKASRDPEEFEIAWAVLRSAAAALDEVQARPHDGEAKEEGGGVGGADSRREKGRRGAVPPRGAPGMRKLVIDVSGAGGRWLLAQLWRQIHMFNLAPPIFDYRSTLIMRE</sequence>
<organism evidence="2 3">
    <name type="scientific">Trypanosoma conorhini</name>
    <dbReference type="NCBI Taxonomy" id="83891"/>
    <lineage>
        <taxon>Eukaryota</taxon>
        <taxon>Discoba</taxon>
        <taxon>Euglenozoa</taxon>
        <taxon>Kinetoplastea</taxon>
        <taxon>Metakinetoplastina</taxon>
        <taxon>Trypanosomatida</taxon>
        <taxon>Trypanosomatidae</taxon>
        <taxon>Trypanosoma</taxon>
    </lineage>
</organism>
<name>A0A3R7M682_9TRYP</name>
<dbReference type="RefSeq" id="XP_029226106.1">
    <property type="nucleotide sequence ID" value="XM_029373776.1"/>
</dbReference>
<proteinExistence type="predicted"/>
<keyword evidence="3" id="KW-1185">Reference proteome</keyword>
<gene>
    <name evidence="2" type="ORF">Tco025E_06909</name>
</gene>
<dbReference type="OrthoDB" id="252388at2759"/>
<evidence type="ECO:0000313" key="2">
    <source>
        <dbReference type="EMBL" id="RNF09835.1"/>
    </source>
</evidence>
<feature type="region of interest" description="Disordered" evidence="1">
    <location>
        <begin position="975"/>
        <end position="1008"/>
    </location>
</feature>
<reference evidence="2 3" key="1">
    <citation type="journal article" date="2018" name="BMC Genomics">
        <title>Genomic comparison of Trypanosoma conorhini and Trypanosoma rangeli to Trypanosoma cruzi strains of high and low virulence.</title>
        <authorList>
            <person name="Bradwell K.R."/>
            <person name="Koparde V.N."/>
            <person name="Matveyev A.V."/>
            <person name="Serrano M.G."/>
            <person name="Alves J.M."/>
            <person name="Parikh H."/>
            <person name="Huang B."/>
            <person name="Lee V."/>
            <person name="Espinosa-Alvarez O."/>
            <person name="Ortiz P.A."/>
            <person name="Costa-Martins A.G."/>
            <person name="Teixeira M.M."/>
            <person name="Buck G.A."/>
        </authorList>
    </citation>
    <scope>NUCLEOTIDE SEQUENCE [LARGE SCALE GENOMIC DNA]</scope>
    <source>
        <strain evidence="2 3">025E</strain>
    </source>
</reference>
<evidence type="ECO:0000313" key="3">
    <source>
        <dbReference type="Proteomes" id="UP000284403"/>
    </source>
</evidence>
<accession>A0A3R7M682</accession>
<feature type="region of interest" description="Disordered" evidence="1">
    <location>
        <begin position="109"/>
        <end position="130"/>
    </location>
</feature>
<evidence type="ECO:0000256" key="1">
    <source>
        <dbReference type="SAM" id="MobiDB-lite"/>
    </source>
</evidence>
<dbReference type="EMBL" id="MKKU01000499">
    <property type="protein sequence ID" value="RNF09835.1"/>
    <property type="molecule type" value="Genomic_DNA"/>
</dbReference>
<protein>
    <submittedName>
        <fullName evidence="2">Uncharacterized protein</fullName>
    </submittedName>
</protein>
<dbReference type="Proteomes" id="UP000284403">
    <property type="component" value="Unassembled WGS sequence"/>
</dbReference>
<dbReference type="AlphaFoldDB" id="A0A3R7M682"/>
<dbReference type="GeneID" id="40320520"/>
<feature type="compositionally biased region" description="Basic and acidic residues" evidence="1">
    <location>
        <begin position="975"/>
        <end position="985"/>
    </location>
</feature>
<comment type="caution">
    <text evidence="2">The sequence shown here is derived from an EMBL/GenBank/DDBJ whole genome shotgun (WGS) entry which is preliminary data.</text>
</comment>